<dbReference type="OrthoDB" id="61110at2759"/>
<evidence type="ECO:0000313" key="3">
    <source>
        <dbReference type="EMBL" id="MBW0524459.1"/>
    </source>
</evidence>
<evidence type="ECO:0000313" key="4">
    <source>
        <dbReference type="Proteomes" id="UP000765509"/>
    </source>
</evidence>
<evidence type="ECO:0000256" key="1">
    <source>
        <dbReference type="PROSITE-ProRule" id="PRU00235"/>
    </source>
</evidence>
<organism evidence="3 4">
    <name type="scientific">Austropuccinia psidii MF-1</name>
    <dbReference type="NCBI Taxonomy" id="1389203"/>
    <lineage>
        <taxon>Eukaryota</taxon>
        <taxon>Fungi</taxon>
        <taxon>Dikarya</taxon>
        <taxon>Basidiomycota</taxon>
        <taxon>Pucciniomycotina</taxon>
        <taxon>Pucciniomycetes</taxon>
        <taxon>Pucciniales</taxon>
        <taxon>Sphaerophragmiaceae</taxon>
        <taxon>Austropuccinia</taxon>
    </lineage>
</organism>
<keyword evidence="4" id="KW-1185">Reference proteome</keyword>
<dbReference type="SUPFAM" id="SSF50985">
    <property type="entry name" value="RCC1/BLIP-II"/>
    <property type="match status" value="1"/>
</dbReference>
<dbReference type="PANTHER" id="PTHR45982">
    <property type="entry name" value="REGULATOR OF CHROMOSOME CONDENSATION"/>
    <property type="match status" value="1"/>
</dbReference>
<dbReference type="AlphaFoldDB" id="A0A9Q3ENJ5"/>
<protein>
    <submittedName>
        <fullName evidence="3">Uncharacterized protein</fullName>
    </submittedName>
</protein>
<dbReference type="InterPro" id="IPR000408">
    <property type="entry name" value="Reg_chr_condens"/>
</dbReference>
<reference evidence="3" key="1">
    <citation type="submission" date="2021-03" db="EMBL/GenBank/DDBJ databases">
        <title>Draft genome sequence of rust myrtle Austropuccinia psidii MF-1, a brazilian biotype.</title>
        <authorList>
            <person name="Quecine M.C."/>
            <person name="Pachon D.M.R."/>
            <person name="Bonatelli M.L."/>
            <person name="Correr F.H."/>
            <person name="Franceschini L.M."/>
            <person name="Leite T.F."/>
            <person name="Margarido G.R.A."/>
            <person name="Almeida C.A."/>
            <person name="Ferrarezi J.A."/>
            <person name="Labate C.A."/>
        </authorList>
    </citation>
    <scope>NUCLEOTIDE SEQUENCE</scope>
    <source>
        <strain evidence="3">MF-1</strain>
    </source>
</reference>
<dbReference type="Gene3D" id="2.130.10.30">
    <property type="entry name" value="Regulator of chromosome condensation 1/beta-lactamase-inhibitor protein II"/>
    <property type="match status" value="1"/>
</dbReference>
<accession>A0A9Q3ENJ5</accession>
<feature type="repeat" description="RCC1" evidence="1">
    <location>
        <begin position="195"/>
        <end position="264"/>
    </location>
</feature>
<feature type="non-terminal residue" evidence="3">
    <location>
        <position position="274"/>
    </location>
</feature>
<proteinExistence type="predicted"/>
<dbReference type="GO" id="GO:0005085">
    <property type="term" value="F:guanyl-nucleotide exchange factor activity"/>
    <property type="evidence" value="ECO:0007669"/>
    <property type="project" value="TreeGrafter"/>
</dbReference>
<dbReference type="PROSITE" id="PS00625">
    <property type="entry name" value="RCC1_1"/>
    <property type="match status" value="1"/>
</dbReference>
<dbReference type="Pfam" id="PF00415">
    <property type="entry name" value="RCC1"/>
    <property type="match status" value="1"/>
</dbReference>
<dbReference type="PANTHER" id="PTHR45982:SF1">
    <property type="entry name" value="REGULATOR OF CHROMOSOME CONDENSATION"/>
    <property type="match status" value="1"/>
</dbReference>
<dbReference type="PRINTS" id="PR00633">
    <property type="entry name" value="RCCNDNSATION"/>
</dbReference>
<dbReference type="InterPro" id="IPR051553">
    <property type="entry name" value="Ran_GTPase-activating"/>
</dbReference>
<gene>
    <name evidence="3" type="ORF">O181_064174</name>
</gene>
<feature type="region of interest" description="Disordered" evidence="2">
    <location>
        <begin position="1"/>
        <end position="72"/>
    </location>
</feature>
<dbReference type="InterPro" id="IPR009091">
    <property type="entry name" value="RCC1/BLIP-II"/>
</dbReference>
<comment type="caution">
    <text evidence="3">The sequence shown here is derived from an EMBL/GenBank/DDBJ whole genome shotgun (WGS) entry which is preliminary data.</text>
</comment>
<dbReference type="Proteomes" id="UP000765509">
    <property type="component" value="Unassembled WGS sequence"/>
</dbReference>
<name>A0A9Q3ENJ5_9BASI</name>
<sequence length="274" mass="30022">MGRPKLSESEPKSNLNGLAQPPKKRGRPAKSTESAPVKKSKSKPKQINSQTTELSKPADQVQPVKRPKLLPKKPIEKPLFSAKALRANFNPLPTTILDYSSFDSLSTNWRCGNRLNLFTFEKHAWIRTGQDITRYALIFGAGDMGQMGQGPDKLDDIRKPVLHPLIEELKLKGQMSQPQHLAGGGMHTLLVDDDGQIWSWGINDNAALGRKTEGIEGVEQEELESRPMLVSALNPQSNPDSGSHPFKAARVSAGDSVSVAISDQGELVAWGSFR</sequence>
<dbReference type="PROSITE" id="PS00626">
    <property type="entry name" value="RCC1_2"/>
    <property type="match status" value="1"/>
</dbReference>
<dbReference type="PROSITE" id="PS50012">
    <property type="entry name" value="RCC1_3"/>
    <property type="match status" value="2"/>
</dbReference>
<feature type="repeat" description="RCC1" evidence="1">
    <location>
        <begin position="134"/>
        <end position="194"/>
    </location>
</feature>
<feature type="compositionally biased region" description="Basic and acidic residues" evidence="2">
    <location>
        <begin position="1"/>
        <end position="11"/>
    </location>
</feature>
<dbReference type="EMBL" id="AVOT02031060">
    <property type="protein sequence ID" value="MBW0524459.1"/>
    <property type="molecule type" value="Genomic_DNA"/>
</dbReference>
<dbReference type="GO" id="GO:0005737">
    <property type="term" value="C:cytoplasm"/>
    <property type="evidence" value="ECO:0007669"/>
    <property type="project" value="TreeGrafter"/>
</dbReference>
<evidence type="ECO:0000256" key="2">
    <source>
        <dbReference type="SAM" id="MobiDB-lite"/>
    </source>
</evidence>